<evidence type="ECO:0000313" key="3">
    <source>
        <dbReference type="Proteomes" id="UP000078512"/>
    </source>
</evidence>
<organism evidence="2 3">
    <name type="scientific">Linnemannia elongata AG-77</name>
    <dbReference type="NCBI Taxonomy" id="1314771"/>
    <lineage>
        <taxon>Eukaryota</taxon>
        <taxon>Fungi</taxon>
        <taxon>Fungi incertae sedis</taxon>
        <taxon>Mucoromycota</taxon>
        <taxon>Mortierellomycotina</taxon>
        <taxon>Mortierellomycetes</taxon>
        <taxon>Mortierellales</taxon>
        <taxon>Mortierellaceae</taxon>
        <taxon>Linnemannia</taxon>
    </lineage>
</organism>
<feature type="region of interest" description="Disordered" evidence="1">
    <location>
        <begin position="566"/>
        <end position="586"/>
    </location>
</feature>
<proteinExistence type="predicted"/>
<evidence type="ECO:0000313" key="2">
    <source>
        <dbReference type="EMBL" id="OAQ23251.1"/>
    </source>
</evidence>
<reference evidence="2 3" key="1">
    <citation type="submission" date="2016-05" db="EMBL/GenBank/DDBJ databases">
        <title>Genome sequencing reveals origins of a unique bacterial endosymbiosis in the earliest lineages of terrestrial Fungi.</title>
        <authorList>
            <consortium name="DOE Joint Genome Institute"/>
            <person name="Uehling J."/>
            <person name="Gryganskyi A."/>
            <person name="Hameed K."/>
            <person name="Tschaplinski T."/>
            <person name="Misztal P."/>
            <person name="Wu S."/>
            <person name="Desiro A."/>
            <person name="Vande Pol N."/>
            <person name="Du Z.-Y."/>
            <person name="Zienkiewicz A."/>
            <person name="Zienkiewicz K."/>
            <person name="Morin E."/>
            <person name="Tisserant E."/>
            <person name="Splivallo R."/>
            <person name="Hainaut M."/>
            <person name="Henrissat B."/>
            <person name="Ohm R."/>
            <person name="Kuo A."/>
            <person name="Yan J."/>
            <person name="Lipzen A."/>
            <person name="Nolan M."/>
            <person name="Labutti K."/>
            <person name="Barry K."/>
            <person name="Goldstein A."/>
            <person name="Labbe J."/>
            <person name="Schadt C."/>
            <person name="Tuskan G."/>
            <person name="Grigoriev I."/>
            <person name="Martin F."/>
            <person name="Vilgalys R."/>
            <person name="Bonito G."/>
        </authorList>
    </citation>
    <scope>NUCLEOTIDE SEQUENCE [LARGE SCALE GENOMIC DNA]</scope>
    <source>
        <strain evidence="2 3">AG-77</strain>
    </source>
</reference>
<gene>
    <name evidence="2" type="ORF">K457DRAFT_142792</name>
</gene>
<keyword evidence="3" id="KW-1185">Reference proteome</keyword>
<accession>A0A197JFH7</accession>
<dbReference type="OrthoDB" id="2338937at2759"/>
<sequence>MDETPTSPKANPTLPPECIEMILQYLWDDPSTLHQLSLCSRTLFNLIIPILYKSPFRLIADHRNWSEDSKYLRTARLIRLLCACSTAPPSYLESDVGPMSSSLLTSEPPVTPLASDAVFKGPADWPELPSRLTTDYLFHYTHQGQIPKILRAFEILNPSQGSQRQRLMGYHPALVHANKTLALALFDHSPGRIQTLSMTAHQLGCILFSEPEQGISWKEGVGLGSLRMLRRLEVDISAIRTPTSWRTARGQSAWASNQNPTTEAEFPLMFIQEHQRLFRQSPVDHFGNPTNTFSSGNGLLPPPVLQEVVIRGSDREWTPTRLLSKVEPLEVVDLSAWNAGVPALYQIPHQRLKSFRINLERRLDFVEVPLEYLRRCSQLEEIWMPTQEATTFRWAIDLNRSIGDYVSEARLRRRRGQVSQSPAPAEAQVQGMVDQDVVNTITTAVAATLLSSSVQSDEASLALETVPQLTKIRLYGGPRDLVPSLEDALDAFRDNIEELSGFEDGYSRREEYPRMQITWSVPNLSYLNLSGRFVFFFDLRCLRHCPGLRTLKLLIESNIAAPHRRRGNVDVNDDKQDGQDVQDGEDPVWMTGRDYSVIAEMSRLEELQLGGTSWNIDNGILQTLGGFSLATAEHDHPDLVVNETEKDVARNEEPKVYKPTPLAGSLKYFGITEAHLPSRAALVPFVATMSKLKVISLGTTYSYAVESLQEAAGPRLIVECTSSSVY</sequence>
<name>A0A197JFH7_9FUNG</name>
<dbReference type="AlphaFoldDB" id="A0A197JFH7"/>
<evidence type="ECO:0000256" key="1">
    <source>
        <dbReference type="SAM" id="MobiDB-lite"/>
    </source>
</evidence>
<dbReference type="EMBL" id="KV442124">
    <property type="protein sequence ID" value="OAQ23251.1"/>
    <property type="molecule type" value="Genomic_DNA"/>
</dbReference>
<protein>
    <submittedName>
        <fullName evidence="2">Uncharacterized protein</fullName>
    </submittedName>
</protein>
<dbReference type="Proteomes" id="UP000078512">
    <property type="component" value="Unassembled WGS sequence"/>
</dbReference>